<sequence length="216" mass="24956">MDFELPQIYNYNDTSDLVYIFFGILSLDVIVLFLTRYYKVGGKYLNEWYDQFNILAVLADVMIILIGFLITRFIYTNYIFEKFEYSLIYFLITLVAVQAVHDIFFYKGVIQPIPYGQNEMMDVFKKYAEDLGASVIGGDALLMIGSAFIALFYKYIPTSAFVSIASLFVYALPYILFTRNPYSIVVEVKKDEKKVDVSKEGVEDPKLDAYKRMVGL</sequence>
<feature type="transmembrane region" description="Helical" evidence="1">
    <location>
        <begin position="87"/>
        <end position="110"/>
    </location>
</feature>
<feature type="transmembrane region" description="Helical" evidence="1">
    <location>
        <begin position="54"/>
        <end position="75"/>
    </location>
</feature>
<feature type="transmembrane region" description="Helical" evidence="1">
    <location>
        <begin position="159"/>
        <end position="177"/>
    </location>
</feature>
<accession>A0A6C0D9F2</accession>
<dbReference type="EMBL" id="MN739542">
    <property type="protein sequence ID" value="QHT12265.1"/>
    <property type="molecule type" value="Genomic_DNA"/>
</dbReference>
<proteinExistence type="predicted"/>
<protein>
    <submittedName>
        <fullName evidence="2">Uncharacterized protein</fullName>
    </submittedName>
</protein>
<reference evidence="2" key="1">
    <citation type="journal article" date="2020" name="Nature">
        <title>Giant virus diversity and host interactions through global metagenomics.</title>
        <authorList>
            <person name="Schulz F."/>
            <person name="Roux S."/>
            <person name="Paez-Espino D."/>
            <person name="Jungbluth S."/>
            <person name="Walsh D.A."/>
            <person name="Denef V.J."/>
            <person name="McMahon K.D."/>
            <person name="Konstantinidis K.T."/>
            <person name="Eloe-Fadrosh E.A."/>
            <person name="Kyrpides N.C."/>
            <person name="Woyke T."/>
        </authorList>
    </citation>
    <scope>NUCLEOTIDE SEQUENCE</scope>
    <source>
        <strain evidence="2">GVMAG-M-3300023174-129</strain>
    </source>
</reference>
<evidence type="ECO:0000313" key="2">
    <source>
        <dbReference type="EMBL" id="QHT12265.1"/>
    </source>
</evidence>
<feature type="transmembrane region" description="Helical" evidence="1">
    <location>
        <begin position="131"/>
        <end position="153"/>
    </location>
</feature>
<organism evidence="2">
    <name type="scientific">viral metagenome</name>
    <dbReference type="NCBI Taxonomy" id="1070528"/>
    <lineage>
        <taxon>unclassified sequences</taxon>
        <taxon>metagenomes</taxon>
        <taxon>organismal metagenomes</taxon>
    </lineage>
</organism>
<name>A0A6C0D9F2_9ZZZZ</name>
<keyword evidence="1" id="KW-0472">Membrane</keyword>
<keyword evidence="1" id="KW-0812">Transmembrane</keyword>
<keyword evidence="1" id="KW-1133">Transmembrane helix</keyword>
<feature type="transmembrane region" description="Helical" evidence="1">
    <location>
        <begin position="17"/>
        <end position="34"/>
    </location>
</feature>
<evidence type="ECO:0000256" key="1">
    <source>
        <dbReference type="SAM" id="Phobius"/>
    </source>
</evidence>
<dbReference type="AlphaFoldDB" id="A0A6C0D9F2"/>